<feature type="transmembrane region" description="Helical" evidence="5">
    <location>
        <begin position="76"/>
        <end position="94"/>
    </location>
</feature>
<feature type="transmembrane region" description="Helical" evidence="5">
    <location>
        <begin position="333"/>
        <end position="351"/>
    </location>
</feature>
<dbReference type="InterPro" id="IPR036259">
    <property type="entry name" value="MFS_trans_sf"/>
</dbReference>
<evidence type="ECO:0000256" key="5">
    <source>
        <dbReference type="SAM" id="Phobius"/>
    </source>
</evidence>
<reference evidence="8 9" key="1">
    <citation type="submission" date="2018-08" db="EMBL/GenBank/DDBJ databases">
        <title>Sequencing the genomes of 1000 actinobacteria strains.</title>
        <authorList>
            <person name="Klenk H.-P."/>
        </authorList>
    </citation>
    <scope>NUCLEOTIDE SEQUENCE [LARGE SCALE GENOMIC DNA]</scope>
    <source>
        <strain evidence="8 9">DSM 44099</strain>
    </source>
</reference>
<dbReference type="Pfam" id="PF07690">
    <property type="entry name" value="MFS_1"/>
    <property type="match status" value="1"/>
</dbReference>
<comment type="subcellular location">
    <subcellularLocation>
        <location evidence="1">Cell membrane</location>
        <topology evidence="1">Multi-pass membrane protein</topology>
    </subcellularLocation>
</comment>
<name>A0A3D9ZUI5_9ACTN</name>
<evidence type="ECO:0000256" key="2">
    <source>
        <dbReference type="ARBA" id="ARBA00022692"/>
    </source>
</evidence>
<feature type="transmembrane region" description="Helical" evidence="5">
    <location>
        <begin position="363"/>
        <end position="383"/>
    </location>
</feature>
<keyword evidence="4 5" id="KW-0472">Membrane</keyword>
<evidence type="ECO:0000259" key="7">
    <source>
        <dbReference type="PROSITE" id="PS50850"/>
    </source>
</evidence>
<dbReference type="AlphaFoldDB" id="A0A3D9ZUI5"/>
<dbReference type="PANTHER" id="PTHR23523">
    <property type="match status" value="1"/>
</dbReference>
<evidence type="ECO:0000256" key="6">
    <source>
        <dbReference type="SAM" id="SignalP"/>
    </source>
</evidence>
<dbReference type="OrthoDB" id="5317164at2"/>
<dbReference type="RefSeq" id="WP_116068786.1">
    <property type="nucleotide sequence ID" value="NZ_BONB01000046.1"/>
</dbReference>
<dbReference type="GO" id="GO:0005886">
    <property type="term" value="C:plasma membrane"/>
    <property type="evidence" value="ECO:0007669"/>
    <property type="project" value="UniProtKB-SubCell"/>
</dbReference>
<dbReference type="GO" id="GO:0022857">
    <property type="term" value="F:transmembrane transporter activity"/>
    <property type="evidence" value="ECO:0007669"/>
    <property type="project" value="InterPro"/>
</dbReference>
<dbReference type="Gene3D" id="1.20.1250.20">
    <property type="entry name" value="MFS general substrate transporter like domains"/>
    <property type="match status" value="1"/>
</dbReference>
<feature type="domain" description="Major facilitator superfamily (MFS) profile" evidence="7">
    <location>
        <begin position="6"/>
        <end position="385"/>
    </location>
</feature>
<accession>A0A3D9ZUI5</accession>
<feature type="transmembrane region" description="Helical" evidence="5">
    <location>
        <begin position="272"/>
        <end position="290"/>
    </location>
</feature>
<comment type="caution">
    <text evidence="8">The sequence shown here is derived from an EMBL/GenBank/DDBJ whole genome shotgun (WGS) entry which is preliminary data.</text>
</comment>
<evidence type="ECO:0000256" key="4">
    <source>
        <dbReference type="ARBA" id="ARBA00023136"/>
    </source>
</evidence>
<feature type="transmembrane region" description="Helical" evidence="5">
    <location>
        <begin position="162"/>
        <end position="183"/>
    </location>
</feature>
<dbReference type="InterPro" id="IPR052524">
    <property type="entry name" value="MFS_Cyanate_Porter"/>
</dbReference>
<feature type="transmembrane region" description="Helical" evidence="5">
    <location>
        <begin position="296"/>
        <end position="321"/>
    </location>
</feature>
<keyword evidence="6" id="KW-0732">Signal</keyword>
<feature type="signal peptide" evidence="6">
    <location>
        <begin position="1"/>
        <end position="26"/>
    </location>
</feature>
<protein>
    <submittedName>
        <fullName evidence="8">CP family cyanate transporter-like MFS transporter</fullName>
    </submittedName>
</protein>
<keyword evidence="3 5" id="KW-1133">Transmembrane helix</keyword>
<feature type="chain" id="PRO_5017835510" evidence="6">
    <location>
        <begin position="27"/>
        <end position="397"/>
    </location>
</feature>
<organism evidence="8 9">
    <name type="scientific">Asanoa ferruginea</name>
    <dbReference type="NCBI Taxonomy" id="53367"/>
    <lineage>
        <taxon>Bacteria</taxon>
        <taxon>Bacillati</taxon>
        <taxon>Actinomycetota</taxon>
        <taxon>Actinomycetes</taxon>
        <taxon>Micromonosporales</taxon>
        <taxon>Micromonosporaceae</taxon>
        <taxon>Asanoa</taxon>
    </lineage>
</organism>
<keyword evidence="9" id="KW-1185">Reference proteome</keyword>
<feature type="transmembrane region" description="Helical" evidence="5">
    <location>
        <begin position="133"/>
        <end position="150"/>
    </location>
</feature>
<dbReference type="InterPro" id="IPR020846">
    <property type="entry name" value="MFS_dom"/>
</dbReference>
<dbReference type="PANTHER" id="PTHR23523:SF2">
    <property type="entry name" value="2-NITROIMIDAZOLE TRANSPORTER"/>
    <property type="match status" value="1"/>
</dbReference>
<sequence length="397" mass="40101">MKGRWSAAAWLAAVLLAALNLRPAIASVPPIVDSLRDSLGLSGSAAGVLTSVPVVCMGLFAPAAAWAAARWGTGRTMAFALALVAVATAVRPLAGVGLLYTATVFVGVAIAVGGALMPALVRARFPARVGPVTGLYTTALITGALIGAGGTEPLRTVFGGSWRASLAIWAVPAVLALVVWLVVRPSSAAPPAAAAAELDWSPWRDRGAWMVTLYMGGQSLLYYAPLAWLAATYTDLGWSAGKAGGLLALFSATQVVSALAAPALTRRDPRPAIVVCLLLTIVPLGLIGVSPLSAPALWAGLLGIGVGANFTLALTVVGQIAPTPAATPKASGMAFFVGYLLAAVGPVAVGFLHDLTGGFRVPYLALVGVGLVTLVVGVAAGNASTRRVLRHSDPAGR</sequence>
<dbReference type="EMBL" id="QUMQ01000001">
    <property type="protein sequence ID" value="REF97350.1"/>
    <property type="molecule type" value="Genomic_DNA"/>
</dbReference>
<evidence type="ECO:0000313" key="9">
    <source>
        <dbReference type="Proteomes" id="UP000256913"/>
    </source>
</evidence>
<evidence type="ECO:0000256" key="3">
    <source>
        <dbReference type="ARBA" id="ARBA00022989"/>
    </source>
</evidence>
<evidence type="ECO:0000313" key="8">
    <source>
        <dbReference type="EMBL" id="REF97350.1"/>
    </source>
</evidence>
<evidence type="ECO:0000256" key="1">
    <source>
        <dbReference type="ARBA" id="ARBA00004651"/>
    </source>
</evidence>
<feature type="transmembrane region" description="Helical" evidence="5">
    <location>
        <begin position="100"/>
        <end position="121"/>
    </location>
</feature>
<gene>
    <name evidence="8" type="ORF">DFJ67_3347</name>
</gene>
<feature type="transmembrane region" description="Helical" evidence="5">
    <location>
        <begin position="243"/>
        <end position="265"/>
    </location>
</feature>
<dbReference type="PROSITE" id="PS50850">
    <property type="entry name" value="MFS"/>
    <property type="match status" value="1"/>
</dbReference>
<proteinExistence type="predicted"/>
<keyword evidence="2 5" id="KW-0812">Transmembrane</keyword>
<dbReference type="Proteomes" id="UP000256913">
    <property type="component" value="Unassembled WGS sequence"/>
</dbReference>
<dbReference type="InterPro" id="IPR011701">
    <property type="entry name" value="MFS"/>
</dbReference>
<feature type="transmembrane region" description="Helical" evidence="5">
    <location>
        <begin position="211"/>
        <end position="231"/>
    </location>
</feature>
<dbReference type="SUPFAM" id="SSF103473">
    <property type="entry name" value="MFS general substrate transporter"/>
    <property type="match status" value="1"/>
</dbReference>
<feature type="transmembrane region" description="Helical" evidence="5">
    <location>
        <begin position="50"/>
        <end position="69"/>
    </location>
</feature>